<proteinExistence type="predicted"/>
<reference evidence="2 3" key="1">
    <citation type="submission" date="2024-05" db="EMBL/GenBank/DDBJ databases">
        <authorList>
            <person name="Duchaud E."/>
        </authorList>
    </citation>
    <scope>NUCLEOTIDE SEQUENCE [LARGE SCALE GENOMIC DNA]</scope>
    <source>
        <strain evidence="2">Ena-SAMPLE-TAB-13-05-2024-13:56:06:370-140305</strain>
    </source>
</reference>
<gene>
    <name evidence="2" type="ORF">T190115A13A_40011</name>
</gene>
<comment type="caution">
    <text evidence="2">The sequence shown here is derived from an EMBL/GenBank/DDBJ whole genome shotgun (WGS) entry which is preliminary data.</text>
</comment>
<evidence type="ECO:0000313" key="2">
    <source>
        <dbReference type="EMBL" id="CAL2107489.1"/>
    </source>
</evidence>
<evidence type="ECO:0000313" key="3">
    <source>
        <dbReference type="Proteomes" id="UP001497602"/>
    </source>
</evidence>
<organism evidence="2 3">
    <name type="scientific">Tenacibaculum vairaonense</name>
    <dbReference type="NCBI Taxonomy" id="3137860"/>
    <lineage>
        <taxon>Bacteria</taxon>
        <taxon>Pseudomonadati</taxon>
        <taxon>Bacteroidota</taxon>
        <taxon>Flavobacteriia</taxon>
        <taxon>Flavobacteriales</taxon>
        <taxon>Flavobacteriaceae</taxon>
        <taxon>Tenacibaculum</taxon>
    </lineage>
</organism>
<keyword evidence="3" id="KW-1185">Reference proteome</keyword>
<dbReference type="PANTHER" id="PTHR46401">
    <property type="entry name" value="GLYCOSYLTRANSFERASE WBBK-RELATED"/>
    <property type="match status" value="1"/>
</dbReference>
<dbReference type="EMBL" id="CAXJRC010000041">
    <property type="protein sequence ID" value="CAL2107489.1"/>
    <property type="molecule type" value="Genomic_DNA"/>
</dbReference>
<dbReference type="Pfam" id="PF13692">
    <property type="entry name" value="Glyco_trans_1_4"/>
    <property type="match status" value="1"/>
</dbReference>
<dbReference type="Proteomes" id="UP001497602">
    <property type="component" value="Unassembled WGS sequence"/>
</dbReference>
<dbReference type="PANTHER" id="PTHR46401:SF2">
    <property type="entry name" value="GLYCOSYLTRANSFERASE WBBK-RELATED"/>
    <property type="match status" value="1"/>
</dbReference>
<dbReference type="SUPFAM" id="SSF53756">
    <property type="entry name" value="UDP-Glycosyltransferase/glycogen phosphorylase"/>
    <property type="match status" value="1"/>
</dbReference>
<accession>A0ABM9PP43</accession>
<evidence type="ECO:0000256" key="1">
    <source>
        <dbReference type="ARBA" id="ARBA00022679"/>
    </source>
</evidence>
<keyword evidence="1" id="KW-0808">Transferase</keyword>
<name>A0ABM9PP43_9FLAO</name>
<sequence>MRLGIVSSFPPSKITLNEYAYHLVKGFVCLDEVEEVILFCDKTAENKTLDFPYANKVKIVECWNFNSYQTFYTVSKAVKLHKPDQVLFNLQFMKFGDKKIVAALGLMLPYILKIMKIPTTVLIHNILETVDLESAGFTKNKLLQKAYGFIGYCLTQFILSANTVAVTIPKYKKILEQKYNVSNVIVIPHGTFELPKQPSHIPSYPVKKVMTFGKFGTYKKVEILIEAVKKVRKEFNETIEIVIAGTDNPNTPNYLKNVKEKYHHVPNLTFTGYVPEEKVADIFEESTIVAFPYTSTTGSSGVLHQAGSYGKAVVLPNIGDLKELIHDEGYDGEFFNATCANSLATAIKNILVNPTYRLTLEKTNYKAATAYPMQKICNMYLQVFSKMEQKCSLNNVLV</sequence>
<dbReference type="Gene3D" id="3.40.50.2000">
    <property type="entry name" value="Glycogen Phosphorylase B"/>
    <property type="match status" value="2"/>
</dbReference>
<dbReference type="RefSeq" id="WP_348739111.1">
    <property type="nucleotide sequence ID" value="NZ_CAXJRC010000041.1"/>
</dbReference>
<protein>
    <submittedName>
        <fullName evidence="2">Glycosyltransferase involved in cell wall bisynthesis</fullName>
    </submittedName>
</protein>